<reference evidence="2" key="2">
    <citation type="submission" date="2023-02" db="EMBL/GenBank/DDBJ databases">
        <authorList>
            <consortium name="DOE Joint Genome Institute"/>
            <person name="Mondo S.J."/>
            <person name="Chang Y."/>
            <person name="Wang Y."/>
            <person name="Ahrendt S."/>
            <person name="Andreopoulos W."/>
            <person name="Barry K."/>
            <person name="Beard J."/>
            <person name="Benny G.L."/>
            <person name="Blankenship S."/>
            <person name="Bonito G."/>
            <person name="Cuomo C."/>
            <person name="Desiro A."/>
            <person name="Gervers K.A."/>
            <person name="Hundley H."/>
            <person name="Kuo A."/>
            <person name="LaButti K."/>
            <person name="Lang B.F."/>
            <person name="Lipzen A."/>
            <person name="O'Donnell K."/>
            <person name="Pangilinan J."/>
            <person name="Reynolds N."/>
            <person name="Sandor L."/>
            <person name="Smith M.W."/>
            <person name="Tsang A."/>
            <person name="Grigoriev I.V."/>
            <person name="Stajich J.E."/>
            <person name="Spatafora J.W."/>
        </authorList>
    </citation>
    <scope>NUCLEOTIDE SEQUENCE</scope>
    <source>
        <strain evidence="2">RSA 2281</strain>
    </source>
</reference>
<feature type="transmembrane region" description="Helical" evidence="1">
    <location>
        <begin position="177"/>
        <end position="196"/>
    </location>
</feature>
<keyword evidence="1" id="KW-1133">Transmembrane helix</keyword>
<protein>
    <submittedName>
        <fullName evidence="2">Uncharacterized protein</fullName>
    </submittedName>
</protein>
<accession>A0AAD5KRA2</accession>
<feature type="transmembrane region" description="Helical" evidence="1">
    <location>
        <begin position="33"/>
        <end position="51"/>
    </location>
</feature>
<keyword evidence="3" id="KW-1185">Reference proteome</keyword>
<evidence type="ECO:0000313" key="2">
    <source>
        <dbReference type="EMBL" id="KAI9278470.1"/>
    </source>
</evidence>
<evidence type="ECO:0000313" key="3">
    <source>
        <dbReference type="Proteomes" id="UP001209540"/>
    </source>
</evidence>
<gene>
    <name evidence="2" type="ORF">BDA99DRAFT_531223</name>
</gene>
<reference evidence="2" key="1">
    <citation type="journal article" date="2022" name="IScience">
        <title>Evolution of zygomycete secretomes and the origins of terrestrial fungal ecologies.</title>
        <authorList>
            <person name="Chang Y."/>
            <person name="Wang Y."/>
            <person name="Mondo S."/>
            <person name="Ahrendt S."/>
            <person name="Andreopoulos W."/>
            <person name="Barry K."/>
            <person name="Beard J."/>
            <person name="Benny G.L."/>
            <person name="Blankenship S."/>
            <person name="Bonito G."/>
            <person name="Cuomo C."/>
            <person name="Desiro A."/>
            <person name="Gervers K.A."/>
            <person name="Hundley H."/>
            <person name="Kuo A."/>
            <person name="LaButti K."/>
            <person name="Lang B.F."/>
            <person name="Lipzen A."/>
            <person name="O'Donnell K."/>
            <person name="Pangilinan J."/>
            <person name="Reynolds N."/>
            <person name="Sandor L."/>
            <person name="Smith M.E."/>
            <person name="Tsang A."/>
            <person name="Grigoriev I.V."/>
            <person name="Stajich J.E."/>
            <person name="Spatafora J.W."/>
        </authorList>
    </citation>
    <scope>NUCLEOTIDE SEQUENCE</scope>
    <source>
        <strain evidence="2">RSA 2281</strain>
    </source>
</reference>
<keyword evidence="1" id="KW-0472">Membrane</keyword>
<comment type="caution">
    <text evidence="2">The sequence shown here is derived from an EMBL/GenBank/DDBJ whole genome shotgun (WGS) entry which is preliminary data.</text>
</comment>
<feature type="transmembrane region" description="Helical" evidence="1">
    <location>
        <begin position="89"/>
        <end position="109"/>
    </location>
</feature>
<dbReference type="EMBL" id="JAIXMP010000001">
    <property type="protein sequence ID" value="KAI9278470.1"/>
    <property type="molecule type" value="Genomic_DNA"/>
</dbReference>
<name>A0AAD5KRA2_9FUNG</name>
<sequence length="198" mass="22454">MSFMLDTVMQILLPRTCLFIINRAERTYNLRATARYGSFPMLLVVVVVFLFEEDKELGVADVNGEDEEVLPVAIGHGISKDTIAQVPQLWLEDPCSIGLLMGLLACIGIRRNGALKTFKAYKGRKISLIQFNIWKHHKKIILYNTVKSSNSQYLTVFRSFSQFFTVFYSISQCLSGSVGFFFMVKVWISTLVLVYVGT</sequence>
<organism evidence="2 3">
    <name type="scientific">Phascolomyces articulosus</name>
    <dbReference type="NCBI Taxonomy" id="60185"/>
    <lineage>
        <taxon>Eukaryota</taxon>
        <taxon>Fungi</taxon>
        <taxon>Fungi incertae sedis</taxon>
        <taxon>Mucoromycota</taxon>
        <taxon>Mucoromycotina</taxon>
        <taxon>Mucoromycetes</taxon>
        <taxon>Mucorales</taxon>
        <taxon>Lichtheimiaceae</taxon>
        <taxon>Phascolomyces</taxon>
    </lineage>
</organism>
<dbReference type="Proteomes" id="UP001209540">
    <property type="component" value="Unassembled WGS sequence"/>
</dbReference>
<dbReference type="AlphaFoldDB" id="A0AAD5KRA2"/>
<keyword evidence="1" id="KW-0812">Transmembrane</keyword>
<evidence type="ECO:0000256" key="1">
    <source>
        <dbReference type="SAM" id="Phobius"/>
    </source>
</evidence>
<proteinExistence type="predicted"/>